<dbReference type="Proteomes" id="UP000002027">
    <property type="component" value="Chromosome 1"/>
</dbReference>
<keyword evidence="5 7" id="KW-0560">Oxidoreductase</keyword>
<evidence type="ECO:0000256" key="1">
    <source>
        <dbReference type="ARBA" id="ARBA00005854"/>
    </source>
</evidence>
<dbReference type="PANTHER" id="PTHR42938:SF22">
    <property type="entry name" value="D-3-PHOSPHOGLYCERATE DEHYDROGENASE"/>
    <property type="match status" value="1"/>
</dbReference>
<dbReference type="SUPFAM" id="SSF52283">
    <property type="entry name" value="Formate/glycerate dehydrogenase catalytic domain-like"/>
    <property type="match status" value="1"/>
</dbReference>
<dbReference type="SUPFAM" id="SSF51735">
    <property type="entry name" value="NAD(P)-binding Rossmann-fold domains"/>
    <property type="match status" value="1"/>
</dbReference>
<dbReference type="InterPro" id="IPR006140">
    <property type="entry name" value="D-isomer_DH_NAD-bd"/>
</dbReference>
<evidence type="ECO:0000259" key="8">
    <source>
        <dbReference type="Pfam" id="PF00389"/>
    </source>
</evidence>
<dbReference type="InterPro" id="IPR036291">
    <property type="entry name" value="NAD(P)-bd_dom_sf"/>
</dbReference>
<comment type="similarity">
    <text evidence="1 7">Belongs to the D-isomer specific 2-hydroxyacid dehydrogenase family.</text>
</comment>
<dbReference type="EMBL" id="CP001823">
    <property type="protein sequence ID" value="ACZ38950.1"/>
    <property type="molecule type" value="Genomic_DNA"/>
</dbReference>
<evidence type="ECO:0000256" key="5">
    <source>
        <dbReference type="ARBA" id="ARBA00023002"/>
    </source>
</evidence>
<keyword evidence="3" id="KW-0597">Phosphoprotein</keyword>
<gene>
    <name evidence="10" type="ordered locus">Sthe_1515</name>
</gene>
<evidence type="ECO:0000313" key="10">
    <source>
        <dbReference type="EMBL" id="ACZ38950.1"/>
    </source>
</evidence>
<dbReference type="Gene3D" id="3.40.50.720">
    <property type="entry name" value="NAD(P)-binding Rossmann-like Domain"/>
    <property type="match status" value="2"/>
</dbReference>
<accession>D1C3Y3</accession>
<evidence type="ECO:0000256" key="7">
    <source>
        <dbReference type="RuleBase" id="RU003719"/>
    </source>
</evidence>
<dbReference type="eggNOG" id="COG1052">
    <property type="taxonomic scope" value="Bacteria"/>
</dbReference>
<name>D1C3Y3_SPHTD</name>
<reference evidence="10 11" key="2">
    <citation type="journal article" date="2010" name="Stand. Genomic Sci.">
        <title>Complete genome sequence of Desulfohalobium retbaense type strain (HR(100)).</title>
        <authorList>
            <person name="Spring S."/>
            <person name="Nolan M."/>
            <person name="Lapidus A."/>
            <person name="Glavina Del Rio T."/>
            <person name="Copeland A."/>
            <person name="Tice H."/>
            <person name="Cheng J.F."/>
            <person name="Lucas S."/>
            <person name="Land M."/>
            <person name="Chen F."/>
            <person name="Bruce D."/>
            <person name="Goodwin L."/>
            <person name="Pitluck S."/>
            <person name="Ivanova N."/>
            <person name="Mavromatis K."/>
            <person name="Mikhailova N."/>
            <person name="Pati A."/>
            <person name="Chen A."/>
            <person name="Palaniappan K."/>
            <person name="Hauser L."/>
            <person name="Chang Y.J."/>
            <person name="Jeffries C.D."/>
            <person name="Munk C."/>
            <person name="Kiss H."/>
            <person name="Chain P."/>
            <person name="Han C."/>
            <person name="Brettin T."/>
            <person name="Detter J.C."/>
            <person name="Schuler E."/>
            <person name="Goker M."/>
            <person name="Rohde M."/>
            <person name="Bristow J."/>
            <person name="Eisen J.A."/>
            <person name="Markowitz V."/>
            <person name="Hugenholtz P."/>
            <person name="Kyrpides N.C."/>
            <person name="Klenk H.P."/>
        </authorList>
    </citation>
    <scope>NUCLEOTIDE SEQUENCE [LARGE SCALE GENOMIC DNA]</scope>
    <source>
        <strain evidence="11">ATCC 49802 / DSM 20745 / S 6022</strain>
    </source>
</reference>
<keyword evidence="6" id="KW-0520">NAD</keyword>
<dbReference type="InterPro" id="IPR029752">
    <property type="entry name" value="D-isomer_DH_CS1"/>
</dbReference>
<protein>
    <submittedName>
        <fullName evidence="10">D-isomer specific 2-hydroxyacid dehydrogenase NAD-binding protein</fullName>
    </submittedName>
</protein>
<dbReference type="PROSITE" id="PS00065">
    <property type="entry name" value="D_2_HYDROXYACID_DH_1"/>
    <property type="match status" value="1"/>
</dbReference>
<dbReference type="PANTHER" id="PTHR42938">
    <property type="entry name" value="FORMATE DEHYDROGENASE 1"/>
    <property type="match status" value="1"/>
</dbReference>
<dbReference type="Pfam" id="PF00389">
    <property type="entry name" value="2-Hacid_dh"/>
    <property type="match status" value="1"/>
</dbReference>
<proteinExistence type="inferred from homology"/>
<evidence type="ECO:0000256" key="2">
    <source>
        <dbReference type="ARBA" id="ARBA00011881"/>
    </source>
</evidence>
<dbReference type="HOGENOM" id="CLU_019796_1_3_0"/>
<dbReference type="Pfam" id="PF02826">
    <property type="entry name" value="2-Hacid_dh_C"/>
    <property type="match status" value="1"/>
</dbReference>
<dbReference type="InterPro" id="IPR006139">
    <property type="entry name" value="D-isomer_2_OHA_DH_cat_dom"/>
</dbReference>
<evidence type="ECO:0000256" key="6">
    <source>
        <dbReference type="ARBA" id="ARBA00023027"/>
    </source>
</evidence>
<dbReference type="STRING" id="479434.Sthe_1515"/>
<reference evidence="11" key="1">
    <citation type="submission" date="2009-11" db="EMBL/GenBank/DDBJ databases">
        <title>The complete chromosome 1 of Sphaerobacter thermophilus DSM 20745.</title>
        <authorList>
            <person name="Lucas S."/>
            <person name="Copeland A."/>
            <person name="Lapidus A."/>
            <person name="Glavina del Rio T."/>
            <person name="Dalin E."/>
            <person name="Tice H."/>
            <person name="Bruce D."/>
            <person name="Goodwin L."/>
            <person name="Pitluck S."/>
            <person name="Kyrpides N."/>
            <person name="Mavromatis K."/>
            <person name="Ivanova N."/>
            <person name="Mikhailova N."/>
            <person name="LaButti K.M."/>
            <person name="Clum A."/>
            <person name="Sun H.I."/>
            <person name="Brettin T."/>
            <person name="Detter J.C."/>
            <person name="Han C."/>
            <person name="Larimer F."/>
            <person name="Land M."/>
            <person name="Hauser L."/>
            <person name="Markowitz V."/>
            <person name="Cheng J.F."/>
            <person name="Hugenholtz P."/>
            <person name="Woyke T."/>
            <person name="Wu D."/>
            <person name="Steenblock K."/>
            <person name="Schneider S."/>
            <person name="Pukall R."/>
            <person name="Goeker M."/>
            <person name="Klenk H.P."/>
            <person name="Eisen J.A."/>
        </authorList>
    </citation>
    <scope>NUCLEOTIDE SEQUENCE [LARGE SCALE GENOMIC DNA]</scope>
    <source>
        <strain evidence="11">ATCC 49802 / DSM 20745 / S 6022</strain>
    </source>
</reference>
<feature type="domain" description="D-isomer specific 2-hydroxyacid dehydrogenase catalytic" evidence="8">
    <location>
        <begin position="9"/>
        <end position="312"/>
    </location>
</feature>
<organism evidence="10 11">
    <name type="scientific">Sphaerobacter thermophilus (strain ATCC 49802 / DSM 20745 / KCCM 41009 / NCIMB 13125 / S 6022)</name>
    <dbReference type="NCBI Taxonomy" id="479434"/>
    <lineage>
        <taxon>Bacteria</taxon>
        <taxon>Pseudomonadati</taxon>
        <taxon>Thermomicrobiota</taxon>
        <taxon>Thermomicrobia</taxon>
        <taxon>Sphaerobacterales</taxon>
        <taxon>Sphaerobacterineae</taxon>
        <taxon>Sphaerobacteraceae</taxon>
        <taxon>Sphaerobacter</taxon>
    </lineage>
</organism>
<dbReference type="RefSeq" id="WP_012871997.1">
    <property type="nucleotide sequence ID" value="NC_013523.1"/>
</dbReference>
<dbReference type="KEGG" id="sti:Sthe_1515"/>
<feature type="domain" description="D-isomer specific 2-hydroxyacid dehydrogenase NAD-binding" evidence="9">
    <location>
        <begin position="110"/>
        <end position="280"/>
    </location>
</feature>
<sequence length="316" mass="33575">MEGAGQPRILVCDPIDDGALDLLRRHARVDVRTSLAPDELVDIVGGYDGLVVRGTTQITSEVIEAATALRGIARVGFAVDNIDIDAATERGIVVVHSPGARTYAVAEMTIGLILAVLRHIPAADRSVKAGRWERRAFRGRQLRGATVGVIGYGRIGREVARLAHAFGATVKAYTQTPRPLEHAKQVDFQALLASSDIITLHATLTSATRQLINREAIEQMRDGVVIVNTASGGLIDEAALLEALDRGKVAGAGLDVFADEPPSLRALVEHPRVVTTPRIGGSTQEADRAVSELALQSLLAVLRGEQPAVAVNPQGR</sequence>
<dbReference type="FunFam" id="3.40.50.720:FF:000203">
    <property type="entry name" value="D-3-phosphoglycerate dehydrogenase (SerA)"/>
    <property type="match status" value="1"/>
</dbReference>
<dbReference type="GO" id="GO:0051287">
    <property type="term" value="F:NAD binding"/>
    <property type="evidence" value="ECO:0007669"/>
    <property type="project" value="InterPro"/>
</dbReference>
<comment type="subunit">
    <text evidence="2">Homotetramer.</text>
</comment>
<evidence type="ECO:0000259" key="9">
    <source>
        <dbReference type="Pfam" id="PF02826"/>
    </source>
</evidence>
<keyword evidence="11" id="KW-1185">Reference proteome</keyword>
<evidence type="ECO:0000256" key="3">
    <source>
        <dbReference type="ARBA" id="ARBA00022553"/>
    </source>
</evidence>
<dbReference type="InParanoid" id="D1C3Y3"/>
<keyword evidence="4" id="KW-0007">Acetylation</keyword>
<evidence type="ECO:0000256" key="4">
    <source>
        <dbReference type="ARBA" id="ARBA00022990"/>
    </source>
</evidence>
<dbReference type="AlphaFoldDB" id="D1C3Y3"/>
<dbReference type="CDD" id="cd12173">
    <property type="entry name" value="PGDH_4"/>
    <property type="match status" value="1"/>
</dbReference>
<dbReference type="GO" id="GO:0004617">
    <property type="term" value="F:phosphoglycerate dehydrogenase activity"/>
    <property type="evidence" value="ECO:0007669"/>
    <property type="project" value="TreeGrafter"/>
</dbReference>
<evidence type="ECO:0000313" key="11">
    <source>
        <dbReference type="Proteomes" id="UP000002027"/>
    </source>
</evidence>
<dbReference type="OrthoDB" id="9792971at2"/>